<dbReference type="InParanoid" id="K0KG72"/>
<accession>K0KG72</accession>
<name>K0KG72_WICCF</name>
<comment type="caution">
    <text evidence="2">The sequence shown here is derived from an EMBL/GenBank/DDBJ whole genome shotgun (WGS) entry which is preliminary data.</text>
</comment>
<keyword evidence="3" id="KW-1185">Reference proteome</keyword>
<dbReference type="AlphaFoldDB" id="K0KG72"/>
<dbReference type="InterPro" id="IPR036864">
    <property type="entry name" value="Zn2-C6_fun-type_DNA-bd_sf"/>
</dbReference>
<dbReference type="PROSITE" id="PS50048">
    <property type="entry name" value="ZN2_CY6_FUNGAL_2"/>
    <property type="match status" value="1"/>
</dbReference>
<dbReference type="InterPro" id="IPR001138">
    <property type="entry name" value="Zn2Cys6_DnaBD"/>
</dbReference>
<organism evidence="2 3">
    <name type="scientific">Wickerhamomyces ciferrii (strain ATCC 14091 / BCRC 22168 / CBS 111 / JCM 3599 / NBRC 0793 / NRRL Y-1031 F-60-10)</name>
    <name type="common">Yeast</name>
    <name type="synonym">Pichia ciferrii</name>
    <dbReference type="NCBI Taxonomy" id="1206466"/>
    <lineage>
        <taxon>Eukaryota</taxon>
        <taxon>Fungi</taxon>
        <taxon>Dikarya</taxon>
        <taxon>Ascomycota</taxon>
        <taxon>Saccharomycotina</taxon>
        <taxon>Saccharomycetes</taxon>
        <taxon>Phaffomycetales</taxon>
        <taxon>Wickerhamomycetaceae</taxon>
        <taxon>Wickerhamomyces</taxon>
    </lineage>
</organism>
<feature type="domain" description="Zn(2)-C6 fungal-type" evidence="1">
    <location>
        <begin position="10"/>
        <end position="43"/>
    </location>
</feature>
<dbReference type="SMART" id="SM00066">
    <property type="entry name" value="GAL4"/>
    <property type="match status" value="1"/>
</dbReference>
<dbReference type="GO" id="GO:0008270">
    <property type="term" value="F:zinc ion binding"/>
    <property type="evidence" value="ECO:0007669"/>
    <property type="project" value="InterPro"/>
</dbReference>
<evidence type="ECO:0000313" key="3">
    <source>
        <dbReference type="Proteomes" id="UP000009328"/>
    </source>
</evidence>
<dbReference type="EMBL" id="CAIF01000013">
    <property type="protein sequence ID" value="CCH41187.1"/>
    <property type="molecule type" value="Genomic_DNA"/>
</dbReference>
<proteinExistence type="predicted"/>
<protein>
    <submittedName>
        <fullName evidence="2">Transcriptional regulatory protein</fullName>
    </submittedName>
</protein>
<gene>
    <name evidence="2" type="ORF">BN7_724</name>
</gene>
<dbReference type="Pfam" id="PF00172">
    <property type="entry name" value="Zn_clus"/>
    <property type="match status" value="1"/>
</dbReference>
<evidence type="ECO:0000313" key="2">
    <source>
        <dbReference type="EMBL" id="CCH41187.1"/>
    </source>
</evidence>
<dbReference type="GO" id="GO:0000981">
    <property type="term" value="F:DNA-binding transcription factor activity, RNA polymerase II-specific"/>
    <property type="evidence" value="ECO:0007669"/>
    <property type="project" value="InterPro"/>
</dbReference>
<evidence type="ECO:0000259" key="1">
    <source>
        <dbReference type="PROSITE" id="PS50048"/>
    </source>
</evidence>
<dbReference type="Gene3D" id="4.10.240.10">
    <property type="entry name" value="Zn(2)-C6 fungal-type DNA-binding domain"/>
    <property type="match status" value="1"/>
</dbReference>
<dbReference type="CDD" id="cd00067">
    <property type="entry name" value="GAL4"/>
    <property type="match status" value="1"/>
</dbReference>
<dbReference type="eggNOG" id="ENOG502QQEE">
    <property type="taxonomic scope" value="Eukaryota"/>
</dbReference>
<sequence>MMNFIDNSIACTGCRMRRKKCDKGKPICSGCIALDVPKELCIYPEERTQYRGKQPREYIKGLRNQNKILLKEQLIHKHKFQDCFLKNFQFENYVHLPVQNKSNVDFILRDPEQDESINWGHAGMLSYHALLQSEPLIYKANNKLNQFIQMEKIHYFQNKPKSEIDIQYNTKLNSIRNKVTEMCLGLKEVDESVLYEVLYAAADFLPNYTTVKSLFMKYFEYNSQRALGFDEEKAFQDFNSLFKQGPQGELELILKPTDSVAIYYNKLAITLVIISYPILFQYYSLPNTKITINEITTELKNYNPISLFAYIEILVFTASCFQNPKHEKILCTPTILQAISQIRYFEFYFPHGKADEEDTSFNSSLVAKIECTFLKSMELNKNIDQVFSMLPSPTIDNLKTLYLYMLIVDLRESFDLGLPSKFKYKELIKYQFNNPERTNLMNCLIMCFRVVERFHKFETLFTLENPCDTIEMDFIYELQVILQIEFPKLSELIIEFQKLDLLTLTASDLLTFTNKFQMIFCIYTMIITLYSICIRKTNQFDHGNHASLNKYKILSLKYSFLLNHATVEILKTFQRIINSKKCESLDPIEPFIRFSNYLRFSMKRTGVIIIARMFEFSPFTEDDVLSKIDQDYSWFNKLNFNQIEILQKATTGPHFKIEDLEDIRIDRTPDELFMKFKYFLDYKYLTLSVFKIMNEIGESLINTRYDLQYIIQNNYIYSRMCKLTIFLINMMGFNNELWVTSSTKSDNGLYKYTPINQNDESKYEFYIPELIHDSSWGRKSYDEWFGNEK</sequence>
<dbReference type="Proteomes" id="UP000009328">
    <property type="component" value="Unassembled WGS sequence"/>
</dbReference>
<reference evidence="2 3" key="1">
    <citation type="journal article" date="2012" name="Eukaryot. Cell">
        <title>Draft genome sequence of Wickerhamomyces ciferrii NRRL Y-1031 F-60-10.</title>
        <authorList>
            <person name="Schneider J."/>
            <person name="Andrea H."/>
            <person name="Blom J."/>
            <person name="Jaenicke S."/>
            <person name="Ruckert C."/>
            <person name="Schorsch C."/>
            <person name="Szczepanowski R."/>
            <person name="Farwick M."/>
            <person name="Goesmann A."/>
            <person name="Puhler A."/>
            <person name="Schaffer S."/>
            <person name="Tauch A."/>
            <person name="Kohler T."/>
            <person name="Brinkrolf K."/>
        </authorList>
    </citation>
    <scope>NUCLEOTIDE SEQUENCE [LARGE SCALE GENOMIC DNA]</scope>
    <source>
        <strain evidence="3">ATCC 14091 / BCRC 22168 / CBS 111 / JCM 3599 / NBRC 0793 / NRRL Y-1031 F-60-10</strain>
    </source>
</reference>
<dbReference type="STRING" id="1206466.K0KG72"/>
<dbReference type="HOGENOM" id="CLU_012851_0_0_1"/>
<dbReference type="SUPFAM" id="SSF57701">
    <property type="entry name" value="Zn2/Cys6 DNA-binding domain"/>
    <property type="match status" value="1"/>
</dbReference>